<reference evidence="1" key="1">
    <citation type="submission" date="2022-02" db="EMBL/GenBank/DDBJ databases">
        <authorList>
            <person name="King R."/>
        </authorList>
    </citation>
    <scope>NUCLEOTIDE SEQUENCE</scope>
</reference>
<proteinExistence type="predicted"/>
<evidence type="ECO:0000313" key="2">
    <source>
        <dbReference type="Proteomes" id="UP001154329"/>
    </source>
</evidence>
<organism evidence="1 2">
    <name type="scientific">Aphis gossypii</name>
    <name type="common">Cotton aphid</name>
    <dbReference type="NCBI Taxonomy" id="80765"/>
    <lineage>
        <taxon>Eukaryota</taxon>
        <taxon>Metazoa</taxon>
        <taxon>Ecdysozoa</taxon>
        <taxon>Arthropoda</taxon>
        <taxon>Hexapoda</taxon>
        <taxon>Insecta</taxon>
        <taxon>Pterygota</taxon>
        <taxon>Neoptera</taxon>
        <taxon>Paraneoptera</taxon>
        <taxon>Hemiptera</taxon>
        <taxon>Sternorrhyncha</taxon>
        <taxon>Aphidomorpha</taxon>
        <taxon>Aphidoidea</taxon>
        <taxon>Aphididae</taxon>
        <taxon>Aphidini</taxon>
        <taxon>Aphis</taxon>
        <taxon>Aphis</taxon>
    </lineage>
</organism>
<protein>
    <submittedName>
        <fullName evidence="1">Uncharacterized protein</fullName>
    </submittedName>
</protein>
<sequence>MVQQLRTIKMKRLTEITCVVILLLKLKGFDCANNTTTTTLILQPSKYDASSPAASDFSYGGISPSELAMLSGTETELPTPAVHAIVLLVNALQTSRFLLSYLPPPTVFNVLDELSRRPSLLNSIEPPNVARLVDTLCASPSLLKVVPDRTVSELITAIFLSPKIADALPPSTILCLLTKISSTVLCRLSPAVRASLIGRVLSPKAFGSLTPAEISTVVDAFVSAKCPLAFSTNPADLVELVRTIALSPTVGNHTVSASQTIAFLCRLSETVPALLGCVPMDAVDALLGPFTVAGHQIPATALADLVAVLTRPPFSLSSLKPDKITPLLTALSPAGILSAIPPAALVQLLTDLSSAALTDVVTAEAIVGLLYGVTCTSPGLIGDIPACVRSAYATRLTSPEVTDALSVENGVKLIGILCKTRSFLAELPASCVNLTVAFAVSNKTLLNALPLSDIVDFVHSVTASCVMTEIPAENIRKLLSPLISTSSLRALDSSHFSKLLSSIACCPYLTSALSGAQIVNMLATLVSVPGALQATPNSVYVDILTQLFSTPDRLSEIPLALLLDLLTQIENQNSDAFCAIPPFAIAAFTEFLGTDAAALVSLPPAELTALVSFLSKVRCFLAQLSVKTLTALFEAIVKSPFAVPLEEQIKLIVATQSLSSSALCSLPPESIGEIAKSFGSSDALDGLSPECLAELITAISMCPRLLSVMDHATIRDLLEFLSTSKTALSALEPRVIVDLVVSLSANKQLLTSIPVDCFVRFLVALHAATPTASRSIPTTAVLALLTSLTSPDVVTNGLTSTDAENLVDLLNAYRGLLIGMPPMVFVNLLTAITNRFAAMPCEKIVYLLASANSASPCLLCAVPEAILTGLLETIGARAVVGGLPSECLAALIASLSSSLCLMEAAPAAMLDSLLGLMSSAPELMATSVPPDTLTDFCTNLALTPSALKRIDVSLIVSLLSAAEPESVRAVPAMALCALLEALSDPKTVHELRPTVVASLLRVAATAPKVLDALVGDTLNTIVIKAASSRLLLQNLPPGLLLSFLKAVASSRLALELLRPTAVAHLLISIAEAQPRVLVSLPPDTVSALLLGVFGSQQAFASLPPPTLDGLINVLVAFPNIFTDLPLSVLVDLLRFLASSPAILGSILSCTLLKFLAVLSSMPTLLQTLPPGTLVAFVEALCTVSPKFLCAIPAPIVTALFGALVTGPALPALTPSTVALLISALNKSSCLILTLPGTLLSAFIAFLTANPRLLSDTPRTALLTFVENVQSPQSIPRAPVVPVGLGLPCVATDRFDNFTTISNSTPIPGDKTRQFDKSYDTVTVLNFSSEDPQTQTNENNSETDSNLKIIHPENATGTTTVHVFPKKQTTPIK</sequence>
<reference evidence="1" key="2">
    <citation type="submission" date="2022-10" db="EMBL/GenBank/DDBJ databases">
        <authorList>
            <consortium name="ENA_rothamsted_submissions"/>
            <consortium name="culmorum"/>
            <person name="King R."/>
        </authorList>
    </citation>
    <scope>NUCLEOTIDE SEQUENCE</scope>
</reference>
<accession>A0A9P0IRR2</accession>
<dbReference type="EMBL" id="OU899034">
    <property type="protein sequence ID" value="CAH1712849.1"/>
    <property type="molecule type" value="Genomic_DNA"/>
</dbReference>
<name>A0A9P0IRR2_APHGO</name>
<gene>
    <name evidence="1" type="ORF">APHIGO_LOCUS2165</name>
</gene>
<dbReference type="Proteomes" id="UP001154329">
    <property type="component" value="Chromosome 1"/>
</dbReference>
<keyword evidence="2" id="KW-1185">Reference proteome</keyword>
<evidence type="ECO:0000313" key="1">
    <source>
        <dbReference type="EMBL" id="CAH1712849.1"/>
    </source>
</evidence>